<keyword evidence="4 7" id="KW-1133">Transmembrane helix</keyword>
<feature type="transmembrane region" description="Helical" evidence="7">
    <location>
        <begin position="246"/>
        <end position="265"/>
    </location>
</feature>
<feature type="transmembrane region" description="Helical" evidence="7">
    <location>
        <begin position="166"/>
        <end position="189"/>
    </location>
</feature>
<keyword evidence="11" id="KW-1185">Reference proteome</keyword>
<dbReference type="GeneID" id="5724737"/>
<proteinExistence type="evidence at transcript level"/>
<evidence type="ECO:0000256" key="3">
    <source>
        <dbReference type="ARBA" id="ARBA00022692"/>
    </source>
</evidence>
<sequence length="449" mass="47276">MAQRWRALQRGAALLAHHTESAASTQVLSACSTSASSLLQQITLDQRGSGGSWQQHQHAWGSSSHRTFFSFARKKPDAGAVAAASTGDETSISGSEPVADPTPVGPPEFFPLPESAPDAIEVASAIHQACSALERASIMSAKADAFFSASWCISGLQAVHDLLDTPWFLSIAIFNITLRLLTFPLMVVAQKGSAKMMEFNHNLIHAKKLQEAAMKATSQEEHQRLFQAFRNEYNVQTAKHGDPVKTALVVPGVMILNGAIFLSIFNGVSKLMAAKVPSLTTGGALWFSDLTSPDPYFGLPLMCTAVTLAMVEYGINLAGDAGPMPEDRAKMTNGLKNFMRVMAFMFIPAGGYVAAGTAVLWVSNTAFGVVQGLTLRNDRFRRRVGLPTMQALRDMNAKVMAANAAGTPASAGAAGASAAATLAAAADTSAPASAAPLLSNSPVGAKARR</sequence>
<dbReference type="InterPro" id="IPR001708">
    <property type="entry name" value="YidC/ALB3/OXA1/COX18"/>
</dbReference>
<feature type="transmembrane region" description="Helical" evidence="7">
    <location>
        <begin position="296"/>
        <end position="318"/>
    </location>
</feature>
<dbReference type="GO" id="GO:0032979">
    <property type="term" value="P:protein insertion into mitochondrial inner membrane from matrix"/>
    <property type="evidence" value="ECO:0000318"/>
    <property type="project" value="GO_Central"/>
</dbReference>
<dbReference type="PANTHER" id="PTHR12428">
    <property type="entry name" value="OXA1"/>
    <property type="match status" value="1"/>
</dbReference>
<dbReference type="RefSeq" id="XP_001699185.2">
    <property type="nucleotide sequence ID" value="XM_001699133.2"/>
</dbReference>
<gene>
    <name evidence="10" type="ORF">CHLRE_16g690200v5</name>
</gene>
<dbReference type="AlphaFoldDB" id="B9VMA7"/>
<comment type="subcellular location">
    <subcellularLocation>
        <location evidence="1 6">Membrane</location>
        <topology evidence="1 6">Multi-pass membrane protein</topology>
    </subcellularLocation>
</comment>
<dbReference type="GO" id="GO:0032977">
    <property type="term" value="F:membrane insertase activity"/>
    <property type="evidence" value="ECO:0000318"/>
    <property type="project" value="GO_Central"/>
</dbReference>
<dbReference type="CDD" id="cd20069">
    <property type="entry name" value="5TM_Oxa1-like"/>
    <property type="match status" value="1"/>
</dbReference>
<dbReference type="InterPro" id="IPR028055">
    <property type="entry name" value="YidC/Oxa/ALB_C"/>
</dbReference>
<evidence type="ECO:0000256" key="4">
    <source>
        <dbReference type="ARBA" id="ARBA00022989"/>
    </source>
</evidence>
<keyword evidence="3 6" id="KW-0812">Transmembrane</keyword>
<organism evidence="9">
    <name type="scientific">Chlamydomonas reinhardtii</name>
    <name type="common">Chlamydomonas smithii</name>
    <dbReference type="NCBI Taxonomy" id="3055"/>
    <lineage>
        <taxon>Eukaryota</taxon>
        <taxon>Viridiplantae</taxon>
        <taxon>Chlorophyta</taxon>
        <taxon>core chlorophytes</taxon>
        <taxon>Chlorophyceae</taxon>
        <taxon>CS clade</taxon>
        <taxon>Chlamydomonadales</taxon>
        <taxon>Chlamydomonadaceae</taxon>
        <taxon>Chlamydomonas</taxon>
    </lineage>
</organism>
<dbReference type="OMA" id="ADCHTSH"/>
<dbReference type="KEGG" id="cre:CHLRE_16g690200v5"/>
<dbReference type="Gramene" id="PNW71834">
    <property type="protein sequence ID" value="PNW71834"/>
    <property type="gene ID" value="CHLRE_16g690200v5"/>
</dbReference>
<reference evidence="9" key="2">
    <citation type="submission" date="2008-12" db="EMBL/GenBank/DDBJ databases">
        <authorList>
            <person name="Hamel P.P."/>
            <person name="Lemaire C."/>
            <person name="Barbieri M.R."/>
            <person name="Dujardin G."/>
        </authorList>
    </citation>
    <scope>NUCLEOTIDE SEQUENCE</scope>
</reference>
<evidence type="ECO:0000256" key="7">
    <source>
        <dbReference type="SAM" id="Phobius"/>
    </source>
</evidence>
<dbReference type="FunCoup" id="B9VMA7">
    <property type="interactions" value="2150"/>
</dbReference>
<protein>
    <submittedName>
        <fullName evidence="9">Mitochondrial translocase</fullName>
    </submittedName>
</protein>
<evidence type="ECO:0000313" key="11">
    <source>
        <dbReference type="Proteomes" id="UP000006906"/>
    </source>
</evidence>
<dbReference type="EMBL" id="CM008977">
    <property type="protein sequence ID" value="PNW71834.1"/>
    <property type="molecule type" value="Genomic_DNA"/>
</dbReference>
<dbReference type="EMBL" id="FJ577501">
    <property type="protein sequence ID" value="ACM07437.1"/>
    <property type="molecule type" value="mRNA"/>
</dbReference>
<evidence type="ECO:0000313" key="10">
    <source>
        <dbReference type="EMBL" id="PNW71834.1"/>
    </source>
</evidence>
<dbReference type="Pfam" id="PF02096">
    <property type="entry name" value="60KD_IMP"/>
    <property type="match status" value="1"/>
</dbReference>
<reference evidence="10" key="3">
    <citation type="submission" date="2017-07" db="EMBL/GenBank/DDBJ databases">
        <title>WGS assembly of Chlamydomonas reinhardtii.</title>
        <authorList>
            <consortium name="Chlamydomonas Annotation Team"/>
            <consortium name="JGI Annotation Team"/>
            <person name="Merchant S.S."/>
            <person name="Prochnik S.E."/>
            <person name="Vallon O."/>
            <person name="Harris E.H."/>
            <person name="Karpowicz S.J."/>
            <person name="Witman G.B."/>
            <person name="Terry A."/>
            <person name="Salamov A."/>
            <person name="Fritz-Laylin L.K."/>
            <person name="Marechal-Drouard L."/>
            <person name="Marshall W.F."/>
            <person name="Qu L.H."/>
            <person name="Nelson D.R."/>
            <person name="Sanderfoot A.A."/>
            <person name="Spalding M.H."/>
            <person name="Kapitonov V.V."/>
            <person name="Ren Q."/>
            <person name="Ferris P."/>
            <person name="Lindquist E."/>
            <person name="Shapiro H."/>
            <person name="Lucas S.M."/>
            <person name="Grimwood J."/>
            <person name="Schmutz J."/>
            <person name="Grigoriev I.V."/>
            <person name="Rokhsar D.S."/>
        </authorList>
    </citation>
    <scope>NUCLEOTIDE SEQUENCE</scope>
    <source>
        <strain evidence="10">CC-503 cw92 mt+</strain>
    </source>
</reference>
<evidence type="ECO:0000256" key="1">
    <source>
        <dbReference type="ARBA" id="ARBA00004141"/>
    </source>
</evidence>
<comment type="similarity">
    <text evidence="6">Belongs to the OXA1/ALB3/YidC family.</text>
</comment>
<dbReference type="PROSITE" id="PS51257">
    <property type="entry name" value="PROKAR_LIPOPROTEIN"/>
    <property type="match status" value="1"/>
</dbReference>
<name>B9VMA7_CHLRE</name>
<dbReference type="PaxDb" id="3055-EDO98825"/>
<dbReference type="Proteomes" id="UP000006906">
    <property type="component" value="Chromosome 16"/>
</dbReference>
<dbReference type="ExpressionAtlas" id="B9VMA7">
    <property type="expression patterns" value="baseline"/>
</dbReference>
<dbReference type="GO" id="GO:0005743">
    <property type="term" value="C:mitochondrial inner membrane"/>
    <property type="evidence" value="ECO:0000318"/>
    <property type="project" value="GO_Central"/>
</dbReference>
<accession>B9VMA7</accession>
<evidence type="ECO:0000313" key="9">
    <source>
        <dbReference type="EMBL" id="ACM07437.1"/>
    </source>
</evidence>
<evidence type="ECO:0000256" key="5">
    <source>
        <dbReference type="ARBA" id="ARBA00023136"/>
    </source>
</evidence>
<evidence type="ECO:0000259" key="8">
    <source>
        <dbReference type="Pfam" id="PF02096"/>
    </source>
</evidence>
<feature type="domain" description="Membrane insertase YidC/Oxa/ALB C-terminal" evidence="8">
    <location>
        <begin position="167"/>
        <end position="375"/>
    </location>
</feature>
<feature type="transmembrane region" description="Helical" evidence="7">
    <location>
        <begin position="338"/>
        <end position="362"/>
    </location>
</feature>
<dbReference type="PANTHER" id="PTHR12428:SF65">
    <property type="entry name" value="CYTOCHROME C OXIDASE ASSEMBLY PROTEIN COX18, MITOCHONDRIAL"/>
    <property type="match status" value="1"/>
</dbReference>
<evidence type="ECO:0000256" key="6">
    <source>
        <dbReference type="RuleBase" id="RU003945"/>
    </source>
</evidence>
<keyword evidence="5 7" id="KW-0472">Membrane</keyword>
<dbReference type="OrthoDB" id="2148490at2759"/>
<reference evidence="10 11" key="1">
    <citation type="journal article" date="2007" name="Science">
        <title>The Chlamydomonas genome reveals the evolution of key animal and plant functions.</title>
        <authorList>
            <person name="Merchant S.S."/>
            <person name="Prochnik S.E."/>
            <person name="Vallon O."/>
            <person name="Harris E.H."/>
            <person name="Karpowicz S.J."/>
            <person name="Witman G.B."/>
            <person name="Terry A."/>
            <person name="Salamov A."/>
            <person name="Fritz-Laylin L.K."/>
            <person name="Marechal-Drouard L."/>
            <person name="Marshall W.F."/>
            <person name="Qu L.H."/>
            <person name="Nelson D.R."/>
            <person name="Sanderfoot A.A."/>
            <person name="Spalding M.H."/>
            <person name="Kapitonov V.V."/>
            <person name="Ren Q."/>
            <person name="Ferris P."/>
            <person name="Lindquist E."/>
            <person name="Shapiro H."/>
            <person name="Lucas S.M."/>
            <person name="Grimwood J."/>
            <person name="Schmutz J."/>
            <person name="Cardol P."/>
            <person name="Cerutti H."/>
            <person name="Chanfreau G."/>
            <person name="Chen C.L."/>
            <person name="Cognat V."/>
            <person name="Croft M.T."/>
            <person name="Dent R."/>
            <person name="Dutcher S."/>
            <person name="Fernandez E."/>
            <person name="Fukuzawa H."/>
            <person name="Gonzalez-Ballester D."/>
            <person name="Gonzalez-Halphen D."/>
            <person name="Hallmann A."/>
            <person name="Hanikenne M."/>
            <person name="Hippler M."/>
            <person name="Inwood W."/>
            <person name="Jabbari K."/>
            <person name="Kalanon M."/>
            <person name="Kuras R."/>
            <person name="Lefebvre P.A."/>
            <person name="Lemaire S.D."/>
            <person name="Lobanov A.V."/>
            <person name="Lohr M."/>
            <person name="Manuell A."/>
            <person name="Meier I."/>
            <person name="Mets L."/>
            <person name="Mittag M."/>
            <person name="Mittelmeier T."/>
            <person name="Moroney J.V."/>
            <person name="Moseley J."/>
            <person name="Napoli C."/>
            <person name="Nedelcu A.M."/>
            <person name="Niyogi K."/>
            <person name="Novoselov S.V."/>
            <person name="Paulsen I.T."/>
            <person name="Pazour G."/>
            <person name="Purton S."/>
            <person name="Ral J.P."/>
            <person name="Riano-Pachon D.M."/>
            <person name="Riekhof W."/>
            <person name="Rymarquis L."/>
            <person name="Schroda M."/>
            <person name="Stern D."/>
            <person name="Umen J."/>
            <person name="Willows R."/>
            <person name="Wilson N."/>
            <person name="Zimmer S.L."/>
            <person name="Allmer J."/>
            <person name="Balk J."/>
            <person name="Bisova K."/>
            <person name="Chen C.J."/>
            <person name="Elias M."/>
            <person name="Gendler K."/>
            <person name="Hauser C."/>
            <person name="Lamb M.R."/>
            <person name="Ledford H."/>
            <person name="Long J.C."/>
            <person name="Minagawa J."/>
            <person name="Page M.D."/>
            <person name="Pan J."/>
            <person name="Pootakham W."/>
            <person name="Roje S."/>
            <person name="Rose A."/>
            <person name="Stahlberg E."/>
            <person name="Terauchi A.M."/>
            <person name="Yang P."/>
            <person name="Ball S."/>
            <person name="Bowler C."/>
            <person name="Dieckmann C.L."/>
            <person name="Gladyshev V.N."/>
            <person name="Green P."/>
            <person name="Jorgensen R."/>
            <person name="Mayfield S."/>
            <person name="Mueller-Roeber B."/>
            <person name="Rajamani S."/>
            <person name="Sayre R.T."/>
            <person name="Brokstein P."/>
            <person name="Dubchak I."/>
            <person name="Goodstein D."/>
            <person name="Hornick L."/>
            <person name="Huang Y.W."/>
            <person name="Jhaveri J."/>
            <person name="Luo Y."/>
            <person name="Martinez D."/>
            <person name="Ngau W.C."/>
            <person name="Otillar B."/>
            <person name="Poliakov A."/>
            <person name="Porter A."/>
            <person name="Szajkowski L."/>
            <person name="Werner G."/>
            <person name="Zhou K."/>
            <person name="Grigoriev I.V."/>
            <person name="Rokhsar D.S."/>
            <person name="Grossman A.R."/>
        </authorList>
    </citation>
    <scope>NUCLEOTIDE SEQUENCE [LARGE SCALE GENOMIC DNA]</scope>
    <source>
        <strain evidence="11">CC-503</strain>
        <strain evidence="10">CC-503 cw92 mt+</strain>
    </source>
</reference>
<evidence type="ECO:0000256" key="2">
    <source>
        <dbReference type="ARBA" id="ARBA00010583"/>
    </source>
</evidence>
<comment type="similarity">
    <text evidence="2">Belongs to the OXA1/ALB3/YidC (TC 2.A.9.2) family.</text>
</comment>
<dbReference type="STRING" id="3055.B9VMA7"/>